<accession>A0A4R6TBC6</accession>
<evidence type="ECO:0000313" key="1">
    <source>
        <dbReference type="EMBL" id="TDQ23958.1"/>
    </source>
</evidence>
<protein>
    <submittedName>
        <fullName evidence="1">Uncharacterized protein</fullName>
    </submittedName>
</protein>
<name>A0A4R6TBC6_9FLAO</name>
<comment type="caution">
    <text evidence="1">The sequence shown here is derived from an EMBL/GenBank/DDBJ whole genome shotgun (WGS) entry which is preliminary data.</text>
</comment>
<gene>
    <name evidence="1" type="ORF">DFQ07_2497</name>
</gene>
<sequence>MSNNLDSGFILLYIMKKSILNLGKALNIVEQKQINGGVKPKPSLCCDPALQCCTTSYLAQNNTSCGGTYISGCQYHPATNCCI</sequence>
<keyword evidence="2" id="KW-1185">Reference proteome</keyword>
<proteinExistence type="predicted"/>
<dbReference type="Proteomes" id="UP000295390">
    <property type="component" value="Unassembled WGS sequence"/>
</dbReference>
<organism evidence="1 2">
    <name type="scientific">Tenacibaculum caenipelagi</name>
    <dbReference type="NCBI Taxonomy" id="1325435"/>
    <lineage>
        <taxon>Bacteria</taxon>
        <taxon>Pseudomonadati</taxon>
        <taxon>Bacteroidota</taxon>
        <taxon>Flavobacteriia</taxon>
        <taxon>Flavobacteriales</taxon>
        <taxon>Flavobacteriaceae</taxon>
        <taxon>Tenacibaculum</taxon>
    </lineage>
</organism>
<dbReference type="AlphaFoldDB" id="A0A4R6TBC6"/>
<dbReference type="EMBL" id="SNYH01000005">
    <property type="protein sequence ID" value="TDQ23958.1"/>
    <property type="molecule type" value="Genomic_DNA"/>
</dbReference>
<reference evidence="1 2" key="1">
    <citation type="submission" date="2019-03" db="EMBL/GenBank/DDBJ databases">
        <title>Genomic Encyclopedia of Type Strains, Phase III (KMG-III): the genomes of soil and plant-associated and newly described type strains.</title>
        <authorList>
            <person name="Whitman W."/>
        </authorList>
    </citation>
    <scope>NUCLEOTIDE SEQUENCE [LARGE SCALE GENOMIC DNA]</scope>
    <source>
        <strain evidence="1 2">CECT 8283</strain>
    </source>
</reference>
<evidence type="ECO:0000313" key="2">
    <source>
        <dbReference type="Proteomes" id="UP000295390"/>
    </source>
</evidence>